<keyword evidence="6" id="KW-1185">Reference proteome</keyword>
<dbReference type="EMBL" id="JARAOO010000003">
    <property type="protein sequence ID" value="KAJ7975520.1"/>
    <property type="molecule type" value="Genomic_DNA"/>
</dbReference>
<feature type="coiled-coil region" evidence="1">
    <location>
        <begin position="45"/>
        <end position="79"/>
    </location>
</feature>
<evidence type="ECO:0000313" key="5">
    <source>
        <dbReference type="EMBL" id="KAJ7975520.1"/>
    </source>
</evidence>
<feature type="compositionally biased region" description="Low complexity" evidence="2">
    <location>
        <begin position="176"/>
        <end position="189"/>
    </location>
</feature>
<dbReference type="AlphaFoldDB" id="A0AAD7VHD3"/>
<feature type="compositionally biased region" description="Polar residues" evidence="2">
    <location>
        <begin position="99"/>
        <end position="125"/>
    </location>
</feature>
<dbReference type="FunFam" id="2.60.40.2700:FF:000001">
    <property type="entry name" value="Transmembrane protein"/>
    <property type="match status" value="1"/>
</dbReference>
<comment type="caution">
    <text evidence="5">The sequence shown here is derived from an EMBL/GenBank/DDBJ whole genome shotgun (WGS) entry which is preliminary data.</text>
</comment>
<feature type="domain" description="DUF7046" evidence="3">
    <location>
        <begin position="679"/>
        <end position="776"/>
    </location>
</feature>
<evidence type="ECO:0000256" key="1">
    <source>
        <dbReference type="SAM" id="Coils"/>
    </source>
</evidence>
<dbReference type="Proteomes" id="UP001163823">
    <property type="component" value="Chromosome 3"/>
</dbReference>
<evidence type="ECO:0000259" key="4">
    <source>
        <dbReference type="Pfam" id="PF23197"/>
    </source>
</evidence>
<dbReference type="Pfam" id="PF23197">
    <property type="entry name" value="IG_AIR9"/>
    <property type="match status" value="1"/>
</dbReference>
<evidence type="ECO:0000259" key="3">
    <source>
        <dbReference type="Pfam" id="PF23080"/>
    </source>
</evidence>
<evidence type="ECO:0000256" key="2">
    <source>
        <dbReference type="SAM" id="MobiDB-lite"/>
    </source>
</evidence>
<evidence type="ECO:0000313" key="6">
    <source>
        <dbReference type="Proteomes" id="UP001163823"/>
    </source>
</evidence>
<dbReference type="KEGG" id="qsa:O6P43_005437"/>
<dbReference type="PANTHER" id="PTHR31149:SF10">
    <property type="entry name" value="OS05G0100900 PROTEIN"/>
    <property type="match status" value="1"/>
</dbReference>
<accession>A0AAD7VHD3</accession>
<sequence length="783" mass="87558">MENGYDERLAEKLSALAVTKHNQHYEQANSSPNNNDSLFQVMKAVEAAEATIKQQVEENNRLRFELQKKNQQLDNYKLDESTERRSHSVGLWNEWGHGSSKTHQSVPQAGNQENSVKSMGNSSVDDPTRTLVIRQESEHNNYAVKSNKEIHSTSGKINGTLKVHPDNQPSADSAGFSQFSSPSTRSISPSRHHMEGDYDPRFTSSRQVLMPVSEVNNSNSLWKQDIAVNIQEQEEEIIQLRKRLADYSIKEAQIRNEKYVLEKRIAYMRLAFDQQQQDLVDAASKALSYRQDIIEENIRLTYALQDAQQERSTFVSSLLPLLAEYSLQPPVPDAQSIVSNVKVLFKHLQEKLLLTESRLKESQYQLAPWRSDWNHSNFSQQSPSHSMGAALTATSKNGLELVRQPAYSQGKTSVPTDGQTATDWDLFSHHQSGLGGVAKNLDPVDVEKYSPLASRNSLAHDMTAPHTVTLGDAHPTHYNEESTNKQVTFREPVSASEMQDPDGDGNQNGRETSSNLSSGNTPYTSPLDDPSSSYSRFLPPVLEEPSSSFSEAADDDPLPAIEGLQISGEAFPGRELQACGYSINGTTSCNFEWVRHLEDGSLNYIEGAKQPNYLISADDVDSYLAIEVQPLDNRKRKGELVKVFANENKKIICDPEMKNHIEKALYSGHASYKVSVSNVYLDKWEPATLVIKREGYSIKCSGPNGVLITEKFSPNMTVVIPYGLASEFILIGSGGVEKFLRAENVSTDFNSSRDTIVLTLRIFIRMAGERRKGKKKKGLFFNK</sequence>
<keyword evidence="1" id="KW-0175">Coiled coil</keyword>
<protein>
    <submittedName>
        <fullName evidence="5">Tripartite motif-containing 29</fullName>
    </submittedName>
</protein>
<gene>
    <name evidence="5" type="ORF">O6P43_005437</name>
</gene>
<dbReference type="InterPro" id="IPR055474">
    <property type="entry name" value="DUF7046"/>
</dbReference>
<feature type="compositionally biased region" description="Polar residues" evidence="2">
    <location>
        <begin position="505"/>
        <end position="535"/>
    </location>
</feature>
<dbReference type="Pfam" id="PF23080">
    <property type="entry name" value="DUF7046"/>
    <property type="match status" value="2"/>
</dbReference>
<feature type="region of interest" description="Disordered" evidence="2">
    <location>
        <begin position="93"/>
        <end position="126"/>
    </location>
</feature>
<proteinExistence type="predicted"/>
<feature type="region of interest" description="Disordered" evidence="2">
    <location>
        <begin position="492"/>
        <end position="554"/>
    </location>
</feature>
<organism evidence="5 6">
    <name type="scientific">Quillaja saponaria</name>
    <name type="common">Soap bark tree</name>
    <dbReference type="NCBI Taxonomy" id="32244"/>
    <lineage>
        <taxon>Eukaryota</taxon>
        <taxon>Viridiplantae</taxon>
        <taxon>Streptophyta</taxon>
        <taxon>Embryophyta</taxon>
        <taxon>Tracheophyta</taxon>
        <taxon>Spermatophyta</taxon>
        <taxon>Magnoliopsida</taxon>
        <taxon>eudicotyledons</taxon>
        <taxon>Gunneridae</taxon>
        <taxon>Pentapetalae</taxon>
        <taxon>rosids</taxon>
        <taxon>fabids</taxon>
        <taxon>Fabales</taxon>
        <taxon>Quillajaceae</taxon>
        <taxon>Quillaja</taxon>
    </lineage>
</organism>
<name>A0AAD7VHD3_QUISA</name>
<reference evidence="5" key="1">
    <citation type="journal article" date="2023" name="Science">
        <title>Elucidation of the pathway for biosynthesis of saponin adjuvants from the soapbark tree.</title>
        <authorList>
            <person name="Reed J."/>
            <person name="Orme A."/>
            <person name="El-Demerdash A."/>
            <person name="Owen C."/>
            <person name="Martin L.B.B."/>
            <person name="Misra R.C."/>
            <person name="Kikuchi S."/>
            <person name="Rejzek M."/>
            <person name="Martin A.C."/>
            <person name="Harkess A."/>
            <person name="Leebens-Mack J."/>
            <person name="Louveau T."/>
            <person name="Stephenson M.J."/>
            <person name="Osbourn A."/>
        </authorList>
    </citation>
    <scope>NUCLEOTIDE SEQUENCE</scope>
    <source>
        <strain evidence="5">S10</strain>
    </source>
</reference>
<dbReference type="GO" id="GO:0005886">
    <property type="term" value="C:plasma membrane"/>
    <property type="evidence" value="ECO:0007669"/>
    <property type="project" value="TreeGrafter"/>
</dbReference>
<feature type="domain" description="AIR9-like A9" evidence="4">
    <location>
        <begin position="562"/>
        <end position="643"/>
    </location>
</feature>
<feature type="compositionally biased region" description="Basic and acidic residues" evidence="2">
    <location>
        <begin position="474"/>
        <end position="483"/>
    </location>
</feature>
<dbReference type="InterPro" id="IPR056284">
    <property type="entry name" value="AIR9-like_A9"/>
</dbReference>
<dbReference type="Gene3D" id="2.60.40.2700">
    <property type="match status" value="1"/>
</dbReference>
<feature type="domain" description="DUF7046" evidence="3">
    <location>
        <begin position="653"/>
        <end position="677"/>
    </location>
</feature>
<feature type="region of interest" description="Disordered" evidence="2">
    <location>
        <begin position="165"/>
        <end position="196"/>
    </location>
</feature>
<feature type="region of interest" description="Disordered" evidence="2">
    <location>
        <begin position="467"/>
        <end position="486"/>
    </location>
</feature>
<feature type="coiled-coil region" evidence="1">
    <location>
        <begin position="223"/>
        <end position="250"/>
    </location>
</feature>
<dbReference type="PANTHER" id="PTHR31149">
    <property type="entry name" value="EXPRESSED PROTEIN"/>
    <property type="match status" value="1"/>
</dbReference>